<reference evidence="6" key="1">
    <citation type="journal article" date="2021" name="PeerJ">
        <title>Extensive microbial diversity within the chicken gut microbiome revealed by metagenomics and culture.</title>
        <authorList>
            <person name="Gilroy R."/>
            <person name="Ravi A."/>
            <person name="Getino M."/>
            <person name="Pursley I."/>
            <person name="Horton D.L."/>
            <person name="Alikhan N.F."/>
            <person name="Baker D."/>
            <person name="Gharbi K."/>
            <person name="Hall N."/>
            <person name="Watson M."/>
            <person name="Adriaenssens E.M."/>
            <person name="Foster-Nyarko E."/>
            <person name="Jarju S."/>
            <person name="Secka A."/>
            <person name="Antonio M."/>
            <person name="Oren A."/>
            <person name="Chaudhuri R.R."/>
            <person name="La Ragione R."/>
            <person name="Hildebrand F."/>
            <person name="Pallen M.J."/>
        </authorList>
    </citation>
    <scope>NUCLEOTIDE SEQUENCE</scope>
    <source>
        <strain evidence="6">CHK192-9172</strain>
    </source>
</reference>
<dbReference type="EMBL" id="DXCH01000217">
    <property type="protein sequence ID" value="HIZ07849.1"/>
    <property type="molecule type" value="Genomic_DNA"/>
</dbReference>
<feature type="transmembrane region" description="Helical" evidence="5">
    <location>
        <begin position="173"/>
        <end position="196"/>
    </location>
</feature>
<feature type="non-terminal residue" evidence="6">
    <location>
        <position position="225"/>
    </location>
</feature>
<feature type="transmembrane region" description="Helical" evidence="5">
    <location>
        <begin position="29"/>
        <end position="52"/>
    </location>
</feature>
<sequence length="225" mass="24625">MNWLVIIVLFIIIIAMIRGFHRGFLRVLYSLVAIILLIALIGYATPHVNHFLKENTQVHSMIAERWTDRVEDSANAAVESAAEGQKDAMDAAGIQLPEILESYVFGDGVQSAQEILGGTGVYQQAGEQMADVIVGILAFLIALLLAVIIVWIIGKATDIVNKIPVIKGINRFLGIFAGALQGFIVVWLLFMLVALISGTSIGKILISCINDSRFLYVLYENNVIL</sequence>
<dbReference type="Proteomes" id="UP000824024">
    <property type="component" value="Unassembled WGS sequence"/>
</dbReference>
<reference evidence="6" key="2">
    <citation type="submission" date="2021-04" db="EMBL/GenBank/DDBJ databases">
        <authorList>
            <person name="Gilroy R."/>
        </authorList>
    </citation>
    <scope>NUCLEOTIDE SEQUENCE</scope>
    <source>
        <strain evidence="6">CHK192-9172</strain>
    </source>
</reference>
<dbReference type="AlphaFoldDB" id="A0A9D2D3J5"/>
<feature type="transmembrane region" description="Helical" evidence="5">
    <location>
        <begin position="132"/>
        <end position="153"/>
    </location>
</feature>
<evidence type="ECO:0000256" key="1">
    <source>
        <dbReference type="ARBA" id="ARBA00004141"/>
    </source>
</evidence>
<dbReference type="GO" id="GO:0016020">
    <property type="term" value="C:membrane"/>
    <property type="evidence" value="ECO:0007669"/>
    <property type="project" value="UniProtKB-SubCell"/>
</dbReference>
<evidence type="ECO:0000256" key="2">
    <source>
        <dbReference type="ARBA" id="ARBA00022692"/>
    </source>
</evidence>
<accession>A0A9D2D3J5</accession>
<evidence type="ECO:0000256" key="5">
    <source>
        <dbReference type="SAM" id="Phobius"/>
    </source>
</evidence>
<protein>
    <submittedName>
        <fullName evidence="6">CvpA family protein</fullName>
    </submittedName>
</protein>
<name>A0A9D2D3J5_9FIRM</name>
<dbReference type="Pfam" id="PF02674">
    <property type="entry name" value="Colicin_V"/>
    <property type="match status" value="1"/>
</dbReference>
<dbReference type="InterPro" id="IPR003825">
    <property type="entry name" value="Colicin-V_CvpA"/>
</dbReference>
<comment type="caution">
    <text evidence="6">The sequence shown here is derived from an EMBL/GenBank/DDBJ whole genome shotgun (WGS) entry which is preliminary data.</text>
</comment>
<keyword evidence="2 5" id="KW-0812">Transmembrane</keyword>
<organism evidence="6 7">
    <name type="scientific">Candidatus Eubacterium avistercoris</name>
    <dbReference type="NCBI Taxonomy" id="2838567"/>
    <lineage>
        <taxon>Bacteria</taxon>
        <taxon>Bacillati</taxon>
        <taxon>Bacillota</taxon>
        <taxon>Clostridia</taxon>
        <taxon>Eubacteriales</taxon>
        <taxon>Eubacteriaceae</taxon>
        <taxon>Eubacterium</taxon>
    </lineage>
</organism>
<dbReference type="GO" id="GO:0009403">
    <property type="term" value="P:toxin biosynthetic process"/>
    <property type="evidence" value="ECO:0007669"/>
    <property type="project" value="InterPro"/>
</dbReference>
<keyword evidence="4 5" id="KW-0472">Membrane</keyword>
<comment type="subcellular location">
    <subcellularLocation>
        <location evidence="1">Membrane</location>
        <topology evidence="1">Multi-pass membrane protein</topology>
    </subcellularLocation>
</comment>
<gene>
    <name evidence="6" type="ORF">IAA08_07940</name>
</gene>
<keyword evidence="3 5" id="KW-1133">Transmembrane helix</keyword>
<proteinExistence type="predicted"/>
<evidence type="ECO:0000313" key="6">
    <source>
        <dbReference type="EMBL" id="HIZ07849.1"/>
    </source>
</evidence>
<evidence type="ECO:0000256" key="3">
    <source>
        <dbReference type="ARBA" id="ARBA00022989"/>
    </source>
</evidence>
<evidence type="ECO:0000313" key="7">
    <source>
        <dbReference type="Proteomes" id="UP000824024"/>
    </source>
</evidence>
<evidence type="ECO:0000256" key="4">
    <source>
        <dbReference type="ARBA" id="ARBA00023136"/>
    </source>
</evidence>